<evidence type="ECO:0000256" key="2">
    <source>
        <dbReference type="ARBA" id="ARBA00022729"/>
    </source>
</evidence>
<dbReference type="AlphaFoldDB" id="A0A328C8P4"/>
<keyword evidence="2 4" id="KW-0732">Signal</keyword>
<dbReference type="EMBL" id="QHKO01000002">
    <property type="protein sequence ID" value="RAL23870.1"/>
    <property type="molecule type" value="Genomic_DNA"/>
</dbReference>
<keyword evidence="7" id="KW-1185">Reference proteome</keyword>
<dbReference type="GO" id="GO:0004553">
    <property type="term" value="F:hydrolase activity, hydrolyzing O-glycosyl compounds"/>
    <property type="evidence" value="ECO:0007669"/>
    <property type="project" value="InterPro"/>
</dbReference>
<dbReference type="SUPFAM" id="SSF48435">
    <property type="entry name" value="Bacterial muramidases"/>
    <property type="match status" value="1"/>
</dbReference>
<dbReference type="Proteomes" id="UP000249169">
    <property type="component" value="Unassembled WGS sequence"/>
</dbReference>
<dbReference type="PANTHER" id="PTHR37423:SF2">
    <property type="entry name" value="MEMBRANE-BOUND LYTIC MUREIN TRANSGLYCOSYLASE C"/>
    <property type="match status" value="1"/>
</dbReference>
<dbReference type="Gene3D" id="1.25.40.10">
    <property type="entry name" value="Tetratricopeptide repeat domain"/>
    <property type="match status" value="3"/>
</dbReference>
<accession>A0A328C8P4</accession>
<organism evidence="6 7">
    <name type="scientific">Lujinxingia litoralis</name>
    <dbReference type="NCBI Taxonomy" id="2211119"/>
    <lineage>
        <taxon>Bacteria</taxon>
        <taxon>Deltaproteobacteria</taxon>
        <taxon>Bradymonadales</taxon>
        <taxon>Lujinxingiaceae</taxon>
        <taxon>Lujinxingia</taxon>
    </lineage>
</organism>
<dbReference type="RefSeq" id="WP_111729127.1">
    <property type="nucleotide sequence ID" value="NZ_QHKO01000002.1"/>
</dbReference>
<protein>
    <recommendedName>
        <fullName evidence="5">Transglycosylase SLT domain-containing protein</fullName>
    </recommendedName>
</protein>
<evidence type="ECO:0000256" key="3">
    <source>
        <dbReference type="SAM" id="MobiDB-lite"/>
    </source>
</evidence>
<dbReference type="GO" id="GO:0042597">
    <property type="term" value="C:periplasmic space"/>
    <property type="evidence" value="ECO:0007669"/>
    <property type="project" value="InterPro"/>
</dbReference>
<sequence length="794" mass="89799">MIRLITALTLLTTGLLALPQAHAQHARGEAPPTRLAQSTPREAGNSARFRVIERFPGSEPEPLEIPTVAPGTPFAPVIEEVERDNWTSAHRKLQEPRLQELLADEPRMTFLAAYVALEAGHPRVALQHLQNLDDDLEVLADYVHFLHARAALKADDAHTATLQAAAVPPESLLFPDALRLLASALQKANQPEDRERAIEVLSLYIKSYPRTAGALAAREELAGLLEARAEPQKAIEHYLAIRKHNPLSNAATRATARLQALDAHLSQAQRRQLDDASPARALALAQARFDRHQSERVIRDLNAALPRWPEDASQRCEALYLIGRSHTKLRQHSDAIPVYERILNQCKDTEWELRALYLGGRARWNTGDRMGALSLFERIWEEHPDHSYADDAMYFAGRILRSEDRLDEARARLTAQLQRYPEGDMAKDAHWLLVREFFDKDDFQSVIDHVDNLQDTGEDDLYTRGRLHYFRARALHQAGRTDEATRAWLQVAQAHPMSYYALLSFNQLARVRGDHPRADLCTSLGPACADTLPPRQDAAPLPLPDALKDDPGFLKGSHLLALGLSQLARNELTALRKRHRSDHPTLWALASLLDAAHAYPLSHDLARRHIDGWMDAYPSETTRRMWSIAYPTPFKDALTRYAEERGLNPAIVYAIMREESGFNPRIESWANARGLLQLIEPTARRIAQKDGLHDFSFDLLFNPTLNIRLGTAYMRELADQTQNHPALIIAGYNGGFGNVSTWLENFGHEELDLFVENIPFGQTRDYTKRVLMSFWIYSYLYSEARVPALSFNLR</sequence>
<dbReference type="InterPro" id="IPR011990">
    <property type="entry name" value="TPR-like_helical_dom_sf"/>
</dbReference>
<evidence type="ECO:0000256" key="1">
    <source>
        <dbReference type="ARBA" id="ARBA00007734"/>
    </source>
</evidence>
<evidence type="ECO:0000313" key="7">
    <source>
        <dbReference type="Proteomes" id="UP000249169"/>
    </source>
</evidence>
<dbReference type="Gene3D" id="1.10.530.10">
    <property type="match status" value="1"/>
</dbReference>
<dbReference type="PANTHER" id="PTHR37423">
    <property type="entry name" value="SOLUBLE LYTIC MUREIN TRANSGLYCOSYLASE-RELATED"/>
    <property type="match status" value="1"/>
</dbReference>
<reference evidence="6 7" key="1">
    <citation type="submission" date="2018-05" db="EMBL/GenBank/DDBJ databases">
        <title>Lujinxingia marina gen. nov. sp. nov., a new facultative anaerobic member of the class Deltaproteobacteria, and proposal of Lujinxingaceae fam. nov.</title>
        <authorList>
            <person name="Li C.-M."/>
        </authorList>
    </citation>
    <scope>NUCLEOTIDE SEQUENCE [LARGE SCALE GENOMIC DNA]</scope>
    <source>
        <strain evidence="6 7">B210</strain>
    </source>
</reference>
<dbReference type="SMART" id="SM00028">
    <property type="entry name" value="TPR"/>
    <property type="match status" value="3"/>
</dbReference>
<feature type="region of interest" description="Disordered" evidence="3">
    <location>
        <begin position="23"/>
        <end position="44"/>
    </location>
</feature>
<dbReference type="InterPro" id="IPR008939">
    <property type="entry name" value="Lytic_TGlycosylase_superhlx_U"/>
</dbReference>
<dbReference type="OrthoDB" id="9781970at2"/>
<dbReference type="InterPro" id="IPR023346">
    <property type="entry name" value="Lysozyme-like_dom_sf"/>
</dbReference>
<dbReference type="GO" id="GO:0016020">
    <property type="term" value="C:membrane"/>
    <property type="evidence" value="ECO:0007669"/>
    <property type="project" value="InterPro"/>
</dbReference>
<dbReference type="CDD" id="cd13401">
    <property type="entry name" value="Slt70-like"/>
    <property type="match status" value="1"/>
</dbReference>
<dbReference type="Pfam" id="PF13174">
    <property type="entry name" value="TPR_6"/>
    <property type="match status" value="2"/>
</dbReference>
<dbReference type="PROSITE" id="PS00922">
    <property type="entry name" value="TRANSGLYCOSYLASE"/>
    <property type="match status" value="1"/>
</dbReference>
<gene>
    <name evidence="6" type="ORF">DL240_06895</name>
</gene>
<dbReference type="SUPFAM" id="SSF53955">
    <property type="entry name" value="Lysozyme-like"/>
    <property type="match status" value="1"/>
</dbReference>
<name>A0A328C8P4_9DELT</name>
<dbReference type="Pfam" id="PF01464">
    <property type="entry name" value="SLT"/>
    <property type="match status" value="1"/>
</dbReference>
<dbReference type="InterPro" id="IPR000189">
    <property type="entry name" value="Transglyc_AS"/>
</dbReference>
<evidence type="ECO:0000256" key="4">
    <source>
        <dbReference type="SAM" id="SignalP"/>
    </source>
</evidence>
<dbReference type="InterPro" id="IPR019734">
    <property type="entry name" value="TPR_rpt"/>
</dbReference>
<feature type="domain" description="Transglycosylase SLT" evidence="5">
    <location>
        <begin position="640"/>
        <end position="750"/>
    </location>
</feature>
<feature type="signal peptide" evidence="4">
    <location>
        <begin position="1"/>
        <end position="23"/>
    </location>
</feature>
<proteinExistence type="inferred from homology"/>
<dbReference type="GO" id="GO:0000270">
    <property type="term" value="P:peptidoglycan metabolic process"/>
    <property type="evidence" value="ECO:0007669"/>
    <property type="project" value="InterPro"/>
</dbReference>
<feature type="chain" id="PRO_5016296667" description="Transglycosylase SLT domain-containing protein" evidence="4">
    <location>
        <begin position="24"/>
        <end position="794"/>
    </location>
</feature>
<evidence type="ECO:0000313" key="6">
    <source>
        <dbReference type="EMBL" id="RAL23870.1"/>
    </source>
</evidence>
<comment type="caution">
    <text evidence="6">The sequence shown here is derived from an EMBL/GenBank/DDBJ whole genome shotgun (WGS) entry which is preliminary data.</text>
</comment>
<dbReference type="SUPFAM" id="SSF48452">
    <property type="entry name" value="TPR-like"/>
    <property type="match status" value="1"/>
</dbReference>
<dbReference type="InterPro" id="IPR008258">
    <property type="entry name" value="Transglycosylase_SLT_dom_1"/>
</dbReference>
<dbReference type="GO" id="GO:0008933">
    <property type="term" value="F:peptidoglycan lytic transglycosylase activity"/>
    <property type="evidence" value="ECO:0007669"/>
    <property type="project" value="InterPro"/>
</dbReference>
<comment type="similarity">
    <text evidence="1">Belongs to the transglycosylase Slt family.</text>
</comment>
<evidence type="ECO:0000259" key="5">
    <source>
        <dbReference type="Pfam" id="PF01464"/>
    </source>
</evidence>